<comment type="caution">
    <text evidence="1">The sequence shown here is derived from an EMBL/GenBank/DDBJ whole genome shotgun (WGS) entry which is preliminary data.</text>
</comment>
<reference evidence="1" key="1">
    <citation type="submission" date="2024-06" db="EMBL/GenBank/DDBJ databases">
        <authorList>
            <person name="Liu X."/>
            <person name="Lenzi L."/>
            <person name="Haldenby T S."/>
            <person name="Uol C."/>
        </authorList>
    </citation>
    <scope>NUCLEOTIDE SEQUENCE</scope>
</reference>
<name>A0AAV2TIX4_CALDB</name>
<sequence length="160" mass="17903">MSARNQKKLFEQVHDLKTDSFKLHVLRIFWAELANQHPHSTYSEMSASPVKAFCIFLLLVCLATSALELNRATLSPPGRVEKGKKLAFTKLIITGLPALTGKPIRCFKFRSAQKKVADETTHYVRIQLFNGECMVVEIAESPPSQGRKLKLKAAKPSGCY</sequence>
<dbReference type="AlphaFoldDB" id="A0AAV2TIX4"/>
<proteinExistence type="predicted"/>
<evidence type="ECO:0000313" key="1">
    <source>
        <dbReference type="EMBL" id="CAL5135043.1"/>
    </source>
</evidence>
<protein>
    <submittedName>
        <fullName evidence="1">Uncharacterized protein</fullName>
    </submittedName>
</protein>
<organism evidence="1 2">
    <name type="scientific">Calicophoron daubneyi</name>
    <name type="common">Rumen fluke</name>
    <name type="synonym">Paramphistomum daubneyi</name>
    <dbReference type="NCBI Taxonomy" id="300641"/>
    <lineage>
        <taxon>Eukaryota</taxon>
        <taxon>Metazoa</taxon>
        <taxon>Spiralia</taxon>
        <taxon>Lophotrochozoa</taxon>
        <taxon>Platyhelminthes</taxon>
        <taxon>Trematoda</taxon>
        <taxon>Digenea</taxon>
        <taxon>Plagiorchiida</taxon>
        <taxon>Pronocephalata</taxon>
        <taxon>Paramphistomoidea</taxon>
        <taxon>Paramphistomidae</taxon>
        <taxon>Calicophoron</taxon>
    </lineage>
</organism>
<dbReference type="Proteomes" id="UP001497525">
    <property type="component" value="Unassembled WGS sequence"/>
</dbReference>
<accession>A0AAV2TIX4</accession>
<dbReference type="EMBL" id="CAXLJL010000245">
    <property type="protein sequence ID" value="CAL5135043.1"/>
    <property type="molecule type" value="Genomic_DNA"/>
</dbReference>
<evidence type="ECO:0000313" key="2">
    <source>
        <dbReference type="Proteomes" id="UP001497525"/>
    </source>
</evidence>
<gene>
    <name evidence="1" type="ORF">CDAUBV1_LOCUS9115</name>
</gene>